<dbReference type="GO" id="GO:0102965">
    <property type="term" value="F:alcohol-forming long-chain fatty acyl-CoA reductase activity"/>
    <property type="evidence" value="ECO:0007669"/>
    <property type="project" value="UniProtKB-EC"/>
</dbReference>
<dbReference type="Pfam" id="PF07993">
    <property type="entry name" value="NAD_binding_4"/>
    <property type="match status" value="1"/>
</dbReference>
<evidence type="ECO:0000259" key="5">
    <source>
        <dbReference type="Pfam" id="PF03015"/>
    </source>
</evidence>
<dbReference type="AlphaFoldDB" id="A0A6P8XWW1"/>
<comment type="catalytic activity">
    <reaction evidence="4">
        <text>a long-chain fatty acyl-CoA + 2 NADPH + 2 H(+) = a long-chain primary fatty alcohol + 2 NADP(+) + CoA</text>
        <dbReference type="Rhea" id="RHEA:52716"/>
        <dbReference type="ChEBI" id="CHEBI:15378"/>
        <dbReference type="ChEBI" id="CHEBI:57287"/>
        <dbReference type="ChEBI" id="CHEBI:57783"/>
        <dbReference type="ChEBI" id="CHEBI:58349"/>
        <dbReference type="ChEBI" id="CHEBI:77396"/>
        <dbReference type="ChEBI" id="CHEBI:83139"/>
        <dbReference type="EC" id="1.2.1.84"/>
    </reaction>
</comment>
<dbReference type="CDD" id="cd05236">
    <property type="entry name" value="FAR-N_SDR_e"/>
    <property type="match status" value="1"/>
</dbReference>
<keyword evidence="4" id="KW-0812">Transmembrane</keyword>
<feature type="transmembrane region" description="Helical" evidence="4">
    <location>
        <begin position="396"/>
        <end position="414"/>
    </location>
</feature>
<feature type="domain" description="Fatty acyl-CoA reductase C-terminal" evidence="5">
    <location>
        <begin position="398"/>
        <end position="486"/>
    </location>
</feature>
<comment type="similarity">
    <text evidence="1 4">Belongs to the fatty acyl-CoA reductase family.</text>
</comment>
<dbReference type="PANTHER" id="PTHR11011:SF24">
    <property type="entry name" value="FATTY ACYL-COA REDUCTASE"/>
    <property type="match status" value="1"/>
</dbReference>
<evidence type="ECO:0000259" key="6">
    <source>
        <dbReference type="Pfam" id="PF07993"/>
    </source>
</evidence>
<evidence type="ECO:0000256" key="3">
    <source>
        <dbReference type="ARBA" id="ARBA00023098"/>
    </source>
</evidence>
<dbReference type="Gene3D" id="3.40.50.720">
    <property type="entry name" value="NAD(P)-binding Rossmann-like Domain"/>
    <property type="match status" value="1"/>
</dbReference>
<dbReference type="GO" id="GO:0005777">
    <property type="term" value="C:peroxisome"/>
    <property type="evidence" value="ECO:0007669"/>
    <property type="project" value="TreeGrafter"/>
</dbReference>
<dbReference type="EC" id="1.2.1.84" evidence="4"/>
<name>A0A6P8XWW1_THRPL</name>
<keyword evidence="7" id="KW-1185">Reference proteome</keyword>
<feature type="domain" description="Thioester reductase (TE)" evidence="6">
    <location>
        <begin position="49"/>
        <end position="320"/>
    </location>
</feature>
<dbReference type="InterPro" id="IPR026055">
    <property type="entry name" value="FAR"/>
</dbReference>
<evidence type="ECO:0000313" key="7">
    <source>
        <dbReference type="Proteomes" id="UP000515158"/>
    </source>
</evidence>
<dbReference type="InterPro" id="IPR013120">
    <property type="entry name" value="FAR_NAD-bd"/>
</dbReference>
<evidence type="ECO:0000256" key="2">
    <source>
        <dbReference type="ARBA" id="ARBA00022516"/>
    </source>
</evidence>
<dbReference type="OrthoDB" id="429813at2759"/>
<dbReference type="Proteomes" id="UP000515158">
    <property type="component" value="Unplaced"/>
</dbReference>
<evidence type="ECO:0000256" key="4">
    <source>
        <dbReference type="RuleBase" id="RU363097"/>
    </source>
</evidence>
<gene>
    <name evidence="8" type="primary">LOC117639769</name>
</gene>
<dbReference type="PANTHER" id="PTHR11011">
    <property type="entry name" value="MALE STERILITY PROTEIN 2-RELATED"/>
    <property type="match status" value="1"/>
</dbReference>
<dbReference type="SUPFAM" id="SSF51735">
    <property type="entry name" value="NAD(P)-binding Rossmann-fold domains"/>
    <property type="match status" value="1"/>
</dbReference>
<keyword evidence="4" id="KW-0521">NADP</keyword>
<evidence type="ECO:0000313" key="8">
    <source>
        <dbReference type="RefSeq" id="XP_034231553.1"/>
    </source>
</evidence>
<dbReference type="InterPro" id="IPR036291">
    <property type="entry name" value="NAD(P)-bd_dom_sf"/>
</dbReference>
<dbReference type="Pfam" id="PF03015">
    <property type="entry name" value="Sterile"/>
    <property type="match status" value="1"/>
</dbReference>
<dbReference type="GO" id="GO:0035336">
    <property type="term" value="P:long-chain fatty-acyl-CoA metabolic process"/>
    <property type="evidence" value="ECO:0007669"/>
    <property type="project" value="TreeGrafter"/>
</dbReference>
<comment type="function">
    <text evidence="4">Catalyzes the reduction of fatty acyl-CoA to fatty alcohols.</text>
</comment>
<dbReference type="RefSeq" id="XP_034231553.1">
    <property type="nucleotide sequence ID" value="XM_034375662.1"/>
</dbReference>
<keyword evidence="4" id="KW-0560">Oxidoreductase</keyword>
<protein>
    <recommendedName>
        <fullName evidence="4">Fatty acyl-CoA reductase</fullName>
        <ecNumber evidence="4">1.2.1.84</ecNumber>
    </recommendedName>
</protein>
<dbReference type="InterPro" id="IPR033640">
    <property type="entry name" value="FAR_C"/>
</dbReference>
<keyword evidence="2 4" id="KW-0444">Lipid biosynthesis</keyword>
<dbReference type="KEGG" id="tpal:117639769"/>
<accession>A0A6P8XWW1</accession>
<sequence length="530" mass="59939">MDIDMDKYHAELYRRQRRVKQGREARRDAGVYDALPSVPALFRHKDVLITGASGFLGRVLVEKLLRCCPDLGTVYMLLRPKKGVAPADRVNAIVDVPLFEQVRREHPAALGKLVPVAGDCSELGLGLSAEDRGLLQRRVAFVFHGAASVRFDDPLQKAVLLNTRGSRELVELCRGMERLEALVHVSTAYTNSNQWPIEERLYPTELDWRDAIHIASNPSIAGVLDKLGHKFLGFHPNTYTFSKALSEQVMGEAAASLPVIIVRPAIVVGAVNEPLAGWLDNVNSPAAMWMAVNKGVLRACELYHPDSLQDYVPVDLVTKATILAAWARATEQDLDTGDGAVPVVNVAITDVHPVTGKMMLDIFRGSGRQDAPYSNAIRYPCLFTYRIPFVIQIYNFFYHLLFGATVDLVLRLANQKPMLMKVYRRIELTTRALSPFTRRHFKFDTHKFWKLQLVMHPDDEVRFDYGIDKFHPVVDGANQVEGILRYALGEEFDREKGLRHINRLFWLEAAFYGLLVAVLLYYFQPFSHLW</sequence>
<dbReference type="GO" id="GO:0080019">
    <property type="term" value="F:alcohol-forming very long-chain fatty acyl-CoA reductase activity"/>
    <property type="evidence" value="ECO:0007669"/>
    <property type="project" value="InterPro"/>
</dbReference>
<dbReference type="CDD" id="cd09071">
    <property type="entry name" value="FAR_C"/>
    <property type="match status" value="1"/>
</dbReference>
<keyword evidence="3 4" id="KW-0443">Lipid metabolism</keyword>
<keyword evidence="4" id="KW-0472">Membrane</keyword>
<reference evidence="8" key="1">
    <citation type="submission" date="2025-08" db="UniProtKB">
        <authorList>
            <consortium name="RefSeq"/>
        </authorList>
    </citation>
    <scope>IDENTIFICATION</scope>
    <source>
        <tissue evidence="8">Total insect</tissue>
    </source>
</reference>
<feature type="transmembrane region" description="Helical" evidence="4">
    <location>
        <begin position="504"/>
        <end position="523"/>
    </location>
</feature>
<organism evidence="8">
    <name type="scientific">Thrips palmi</name>
    <name type="common">Melon thrips</name>
    <dbReference type="NCBI Taxonomy" id="161013"/>
    <lineage>
        <taxon>Eukaryota</taxon>
        <taxon>Metazoa</taxon>
        <taxon>Ecdysozoa</taxon>
        <taxon>Arthropoda</taxon>
        <taxon>Hexapoda</taxon>
        <taxon>Insecta</taxon>
        <taxon>Pterygota</taxon>
        <taxon>Neoptera</taxon>
        <taxon>Paraneoptera</taxon>
        <taxon>Thysanoptera</taxon>
        <taxon>Terebrantia</taxon>
        <taxon>Thripoidea</taxon>
        <taxon>Thripidae</taxon>
        <taxon>Thrips</taxon>
    </lineage>
</organism>
<dbReference type="InParanoid" id="A0A6P8XWW1"/>
<proteinExistence type="inferred from homology"/>
<evidence type="ECO:0000256" key="1">
    <source>
        <dbReference type="ARBA" id="ARBA00005928"/>
    </source>
</evidence>
<keyword evidence="4" id="KW-1133">Transmembrane helix</keyword>
<dbReference type="GeneID" id="117639769"/>